<proteinExistence type="predicted"/>
<dbReference type="STRING" id="1215343.B488_09480"/>
<dbReference type="HOGENOM" id="CLU_2569674_0_0_5"/>
<evidence type="ECO:0000256" key="1">
    <source>
        <dbReference type="SAM" id="Phobius"/>
    </source>
</evidence>
<keyword evidence="1" id="KW-1133">Transmembrane helix</keyword>
<evidence type="ECO:0000313" key="2">
    <source>
        <dbReference type="EMBL" id="AGA64940.1"/>
    </source>
</evidence>
<reference evidence="2 3" key="1">
    <citation type="journal article" date="2012" name="Stand. Genomic Sci.">
        <title>Complete genome sequence of Liberibacter crescens BT-1.</title>
        <authorList>
            <person name="Leonard M.T."/>
            <person name="Fagen J.R."/>
            <person name="Davis-Richardson A.G."/>
            <person name="Davis M.J."/>
            <person name="Triplett E.W."/>
        </authorList>
    </citation>
    <scope>NUCLEOTIDE SEQUENCE [LARGE SCALE GENOMIC DNA]</scope>
    <source>
        <strain evidence="2 3">BT-1</strain>
    </source>
</reference>
<sequence>MNGFFRCFLFITEFFIKKIFLDNKIKFNKGIISFLLKYFIRIITLIKLLSVLLMITIKKVIKYHIFSFHGLFQIDRSIKGL</sequence>
<dbReference type="PATRIC" id="fig|1215343.11.peg.975"/>
<accession>L0EVQ6</accession>
<dbReference type="AlphaFoldDB" id="L0EVQ6"/>
<protein>
    <submittedName>
        <fullName evidence="2">Uncharacterized protein</fullName>
    </submittedName>
</protein>
<organism evidence="2 3">
    <name type="scientific">Liberibacter crescens (strain BT-1)</name>
    <dbReference type="NCBI Taxonomy" id="1215343"/>
    <lineage>
        <taxon>Bacteria</taxon>
        <taxon>Pseudomonadati</taxon>
        <taxon>Pseudomonadota</taxon>
        <taxon>Alphaproteobacteria</taxon>
        <taxon>Hyphomicrobiales</taxon>
        <taxon>Rhizobiaceae</taxon>
        <taxon>Liberibacter</taxon>
    </lineage>
</organism>
<gene>
    <name evidence="2" type="ordered locus">B488_09480</name>
</gene>
<keyword evidence="1" id="KW-0812">Transmembrane</keyword>
<evidence type="ECO:0000313" key="3">
    <source>
        <dbReference type="Proteomes" id="UP000010799"/>
    </source>
</evidence>
<name>L0EVQ6_LIBCB</name>
<feature type="transmembrane region" description="Helical" evidence="1">
    <location>
        <begin position="38"/>
        <end position="57"/>
    </location>
</feature>
<keyword evidence="1" id="KW-0472">Membrane</keyword>
<dbReference type="EMBL" id="CP003789">
    <property type="protein sequence ID" value="AGA64940.1"/>
    <property type="molecule type" value="Genomic_DNA"/>
</dbReference>
<dbReference type="KEGG" id="lcc:B488_09480"/>
<dbReference type="Proteomes" id="UP000010799">
    <property type="component" value="Chromosome"/>
</dbReference>
<keyword evidence="3" id="KW-1185">Reference proteome</keyword>